<dbReference type="InterPro" id="IPR050090">
    <property type="entry name" value="Tyrosine_recombinase_XerCD"/>
</dbReference>
<evidence type="ECO:0000256" key="4">
    <source>
        <dbReference type="SAM" id="MobiDB-lite"/>
    </source>
</evidence>
<feature type="region of interest" description="Disordered" evidence="4">
    <location>
        <begin position="365"/>
        <end position="394"/>
    </location>
</feature>
<reference evidence="7" key="1">
    <citation type="journal article" date="2019" name="Int. J. Syst. Evol. Microbiol.">
        <title>The Global Catalogue of Microorganisms (GCM) 10K type strain sequencing project: providing services to taxonomists for standard genome sequencing and annotation.</title>
        <authorList>
            <consortium name="The Broad Institute Genomics Platform"/>
            <consortium name="The Broad Institute Genome Sequencing Center for Infectious Disease"/>
            <person name="Wu L."/>
            <person name="Ma J."/>
        </authorList>
    </citation>
    <scope>NUCLEOTIDE SEQUENCE [LARGE SCALE GENOMIC DNA]</scope>
    <source>
        <strain evidence="7">ICMP 19430</strain>
    </source>
</reference>
<dbReference type="EMBL" id="JBHTCS010000026">
    <property type="protein sequence ID" value="MFC7450501.1"/>
    <property type="molecule type" value="Genomic_DNA"/>
</dbReference>
<evidence type="ECO:0000313" key="6">
    <source>
        <dbReference type="EMBL" id="MFC7450501.1"/>
    </source>
</evidence>
<gene>
    <name evidence="6" type="ORF">ACFQS9_21625</name>
</gene>
<dbReference type="PROSITE" id="PS51898">
    <property type="entry name" value="TYR_RECOMBINASE"/>
    <property type="match status" value="1"/>
</dbReference>
<dbReference type="CDD" id="cd01189">
    <property type="entry name" value="INT_ICEBs1_C_like"/>
    <property type="match status" value="1"/>
</dbReference>
<evidence type="ECO:0000256" key="2">
    <source>
        <dbReference type="ARBA" id="ARBA00023125"/>
    </source>
</evidence>
<evidence type="ECO:0000256" key="3">
    <source>
        <dbReference type="ARBA" id="ARBA00023172"/>
    </source>
</evidence>
<dbReference type="PANTHER" id="PTHR30349">
    <property type="entry name" value="PHAGE INTEGRASE-RELATED"/>
    <property type="match status" value="1"/>
</dbReference>
<dbReference type="InterPro" id="IPR011010">
    <property type="entry name" value="DNA_brk_join_enz"/>
</dbReference>
<comment type="caution">
    <text evidence="6">The sequence shown here is derived from an EMBL/GenBank/DDBJ whole genome shotgun (WGS) entry which is preliminary data.</text>
</comment>
<dbReference type="SUPFAM" id="SSF56349">
    <property type="entry name" value="DNA breaking-rejoining enzymes"/>
    <property type="match status" value="1"/>
</dbReference>
<dbReference type="RefSeq" id="WP_378408497.1">
    <property type="nucleotide sequence ID" value="NZ_JBHTCS010000026.1"/>
</dbReference>
<dbReference type="InterPro" id="IPR013762">
    <property type="entry name" value="Integrase-like_cat_sf"/>
</dbReference>
<dbReference type="Gene3D" id="1.10.150.130">
    <property type="match status" value="1"/>
</dbReference>
<evidence type="ECO:0000313" key="7">
    <source>
        <dbReference type="Proteomes" id="UP001596484"/>
    </source>
</evidence>
<evidence type="ECO:0000256" key="1">
    <source>
        <dbReference type="ARBA" id="ARBA00008857"/>
    </source>
</evidence>
<proteinExistence type="inferred from homology"/>
<keyword evidence="3" id="KW-0233">DNA recombination</keyword>
<feature type="domain" description="Tyr recombinase" evidence="5">
    <location>
        <begin position="156"/>
        <end position="362"/>
    </location>
</feature>
<accession>A0ABW2S435</accession>
<dbReference type="Pfam" id="PF00589">
    <property type="entry name" value="Phage_integrase"/>
    <property type="match status" value="1"/>
</dbReference>
<protein>
    <submittedName>
        <fullName evidence="6">Tyrosine-type recombinase/integrase</fullName>
    </submittedName>
</protein>
<dbReference type="PANTHER" id="PTHR30349:SF64">
    <property type="entry name" value="PROPHAGE INTEGRASE INTD-RELATED"/>
    <property type="match status" value="1"/>
</dbReference>
<dbReference type="Proteomes" id="UP001596484">
    <property type="component" value="Unassembled WGS sequence"/>
</dbReference>
<dbReference type="InterPro" id="IPR002104">
    <property type="entry name" value="Integrase_catalytic"/>
</dbReference>
<sequence length="394" mass="43054">MARYVGADGKERSKTFELEKLAKAWVADREKEVREGDWIDPTSQETTVGQLWHAWTAAAHTDGTRKVRELVGRNLGDLEGIAIGRLRTSHIRAWTHTLSAGRTWLPGCEGLGENTVKNFAGQLAGCLTMAVDDGLLRKSPYASLKGKKRRTHKAVTTAELISADDVWTLAEAARAGARKGTTRWVREQRTLARMIIVGAALGVRAGEIAGLRIRSVDFLRREASITEQSKTGTAAFEWAPLKTPAAERVLPLPQVALDALAEELAENPCADRSLPIFRTMSGRMWSSSTLGKSFRAVRKRCGLDDVVTWHSLRHFYASTLIHSGASVKTVQERLGHAKAATTLEIYTHLWPGEDERTRSAMDKMLNRDRAGTAVAEGAEGPGGASQPARRGSLG</sequence>
<dbReference type="InterPro" id="IPR010998">
    <property type="entry name" value="Integrase_recombinase_N"/>
</dbReference>
<evidence type="ECO:0000259" key="5">
    <source>
        <dbReference type="PROSITE" id="PS51898"/>
    </source>
</evidence>
<dbReference type="Gene3D" id="1.10.443.10">
    <property type="entry name" value="Intergrase catalytic core"/>
    <property type="match status" value="1"/>
</dbReference>
<name>A0ABW2S435_9NOCA</name>
<keyword evidence="7" id="KW-1185">Reference proteome</keyword>
<keyword evidence="2" id="KW-0238">DNA-binding</keyword>
<organism evidence="6 7">
    <name type="scientific">Rhodococcus daqingensis</name>
    <dbReference type="NCBI Taxonomy" id="2479363"/>
    <lineage>
        <taxon>Bacteria</taxon>
        <taxon>Bacillati</taxon>
        <taxon>Actinomycetota</taxon>
        <taxon>Actinomycetes</taxon>
        <taxon>Mycobacteriales</taxon>
        <taxon>Nocardiaceae</taxon>
        <taxon>Rhodococcus</taxon>
    </lineage>
</organism>
<comment type="similarity">
    <text evidence="1">Belongs to the 'phage' integrase family.</text>
</comment>